<comment type="cofactor">
    <cofactor evidence="1">
        <name>Zn(2+)</name>
        <dbReference type="ChEBI" id="CHEBI:29105"/>
    </cofactor>
</comment>
<evidence type="ECO:0000256" key="2">
    <source>
        <dbReference type="ARBA" id="ARBA00022723"/>
    </source>
</evidence>
<evidence type="ECO:0000256" key="3">
    <source>
        <dbReference type="ARBA" id="ARBA00022833"/>
    </source>
</evidence>
<dbReference type="GO" id="GO:0009086">
    <property type="term" value="P:methionine biosynthetic process"/>
    <property type="evidence" value="ECO:0007669"/>
    <property type="project" value="InterPro"/>
</dbReference>
<dbReference type="GO" id="GO:0008270">
    <property type="term" value="F:zinc ion binding"/>
    <property type="evidence" value="ECO:0007669"/>
    <property type="project" value="InterPro"/>
</dbReference>
<proteinExistence type="predicted"/>
<gene>
    <name evidence="5" type="ORF">METZ01_LOCUS24083</name>
</gene>
<evidence type="ECO:0000259" key="4">
    <source>
        <dbReference type="Pfam" id="PF01717"/>
    </source>
</evidence>
<name>A0A381PYZ3_9ZZZZ</name>
<dbReference type="SUPFAM" id="SSF51726">
    <property type="entry name" value="UROD/MetE-like"/>
    <property type="match status" value="1"/>
</dbReference>
<sequence>MTPSVPITTTVVGSYPQPDWLIDREKLRTRLPPRVRSAELWRIEEPFLEDAQDDATLLAIADMERAGIDVITDGEIRRESYSNRVATALGGIDTENEGVALDRTGEPNPVPRVVGPIVREHPIEVRDVEFLRANTDRLIKITLPGPFTMTQQAEDVYYNDEVALAMDYAKAVNAEIRDLFLAGADVVCLDEPYMQARPEKAQSYAVRAINEALDGIEGTTALHMCFGYAAVHALRGVEKPNSYSFLAELNESNVDQVSIEAAEPDIDLEVLKALPDKDIILGVIDNGTPHVESPELVARRIESALAYVSPERLIVAPDCGMKYLDRWVAFSKLCALVEGAELVRKALV</sequence>
<dbReference type="Gene3D" id="3.20.20.210">
    <property type="match status" value="1"/>
</dbReference>
<evidence type="ECO:0000256" key="1">
    <source>
        <dbReference type="ARBA" id="ARBA00001947"/>
    </source>
</evidence>
<keyword evidence="2" id="KW-0479">Metal-binding</keyword>
<evidence type="ECO:0000313" key="5">
    <source>
        <dbReference type="EMBL" id="SUZ71229.1"/>
    </source>
</evidence>
<feature type="domain" description="Cobalamin-independent methionine synthase MetE C-terminal/archaeal" evidence="4">
    <location>
        <begin position="8"/>
        <end position="341"/>
    </location>
</feature>
<keyword evidence="3" id="KW-0862">Zinc</keyword>
<dbReference type="PANTHER" id="PTHR30519">
    <property type="entry name" value="5-METHYLTETRAHYDROPTEROYLTRIGLUTAMATE--HOMOCYSTEINE METHYLTRANSFERASE"/>
    <property type="match status" value="1"/>
</dbReference>
<dbReference type="AlphaFoldDB" id="A0A381PYZ3"/>
<dbReference type="InterPro" id="IPR002629">
    <property type="entry name" value="Met_Synth_C/arc"/>
</dbReference>
<dbReference type="Pfam" id="PF01717">
    <property type="entry name" value="Meth_synt_2"/>
    <property type="match status" value="1"/>
</dbReference>
<dbReference type="InterPro" id="IPR038071">
    <property type="entry name" value="UROD/MetE-like_sf"/>
</dbReference>
<reference evidence="5" key="1">
    <citation type="submission" date="2018-05" db="EMBL/GenBank/DDBJ databases">
        <authorList>
            <person name="Lanie J.A."/>
            <person name="Ng W.-L."/>
            <person name="Kazmierczak K.M."/>
            <person name="Andrzejewski T.M."/>
            <person name="Davidsen T.M."/>
            <person name="Wayne K.J."/>
            <person name="Tettelin H."/>
            <person name="Glass J.I."/>
            <person name="Rusch D."/>
            <person name="Podicherti R."/>
            <person name="Tsui H.-C.T."/>
            <person name="Winkler M.E."/>
        </authorList>
    </citation>
    <scope>NUCLEOTIDE SEQUENCE</scope>
</reference>
<organism evidence="5">
    <name type="scientific">marine metagenome</name>
    <dbReference type="NCBI Taxonomy" id="408172"/>
    <lineage>
        <taxon>unclassified sequences</taxon>
        <taxon>metagenomes</taxon>
        <taxon>ecological metagenomes</taxon>
    </lineage>
</organism>
<dbReference type="CDD" id="cd03311">
    <property type="entry name" value="CIMS_C_terminal_like"/>
    <property type="match status" value="1"/>
</dbReference>
<accession>A0A381PYZ3</accession>
<dbReference type="GO" id="GO:0003871">
    <property type="term" value="F:5-methyltetrahydropteroyltriglutamate-homocysteine S-methyltransferase activity"/>
    <property type="evidence" value="ECO:0007669"/>
    <property type="project" value="InterPro"/>
</dbReference>
<protein>
    <recommendedName>
        <fullName evidence="4">Cobalamin-independent methionine synthase MetE C-terminal/archaeal domain-containing protein</fullName>
    </recommendedName>
</protein>
<dbReference type="EMBL" id="UINC01001115">
    <property type="protein sequence ID" value="SUZ71229.1"/>
    <property type="molecule type" value="Genomic_DNA"/>
</dbReference>